<keyword evidence="3" id="KW-0804">Transcription</keyword>
<gene>
    <name evidence="6" type="ORF">GCM10009765_21440</name>
</gene>
<sequence length="201" mass="21675">MMGRQAEKSETTRAALVAAARELFAERGYAGVGTMEIVNRAGSSRGAMYHHFKDKQELFRAVYEQIQQELIQRVTQEMAGIGDAGPLAAFQVGLHAFLLACLDPDKSRIGLVEAPAVLGWQQWRELDQQYALGIVTAGLQLGVQAGALRCDIPIRVLAHLVLAALGEAGLLIASAEDPDAERLEAERAVLALLDGLRTDQG</sequence>
<dbReference type="InterPro" id="IPR001647">
    <property type="entry name" value="HTH_TetR"/>
</dbReference>
<protein>
    <submittedName>
        <fullName evidence="6">TetR/AcrR family transcriptional regulator</fullName>
    </submittedName>
</protein>
<evidence type="ECO:0000256" key="3">
    <source>
        <dbReference type="ARBA" id="ARBA00023163"/>
    </source>
</evidence>
<dbReference type="InterPro" id="IPR009057">
    <property type="entry name" value="Homeodomain-like_sf"/>
</dbReference>
<feature type="domain" description="HTH tetR-type" evidence="5">
    <location>
        <begin position="10"/>
        <end position="70"/>
    </location>
</feature>
<dbReference type="Pfam" id="PF21351">
    <property type="entry name" value="TetR_C_41"/>
    <property type="match status" value="1"/>
</dbReference>
<evidence type="ECO:0000256" key="4">
    <source>
        <dbReference type="PROSITE-ProRule" id="PRU00335"/>
    </source>
</evidence>
<evidence type="ECO:0000256" key="1">
    <source>
        <dbReference type="ARBA" id="ARBA00023015"/>
    </source>
</evidence>
<reference evidence="7" key="1">
    <citation type="journal article" date="2019" name="Int. J. Syst. Evol. Microbiol.">
        <title>The Global Catalogue of Microorganisms (GCM) 10K type strain sequencing project: providing services to taxonomists for standard genome sequencing and annotation.</title>
        <authorList>
            <consortium name="The Broad Institute Genomics Platform"/>
            <consortium name="The Broad Institute Genome Sequencing Center for Infectious Disease"/>
            <person name="Wu L."/>
            <person name="Ma J."/>
        </authorList>
    </citation>
    <scope>NUCLEOTIDE SEQUENCE [LARGE SCALE GENOMIC DNA]</scope>
    <source>
        <strain evidence="7">JCM 14718</strain>
    </source>
</reference>
<keyword evidence="1" id="KW-0805">Transcription regulation</keyword>
<dbReference type="EMBL" id="BAAANY010000008">
    <property type="protein sequence ID" value="GAA1671741.1"/>
    <property type="molecule type" value="Genomic_DNA"/>
</dbReference>
<dbReference type="Pfam" id="PF00440">
    <property type="entry name" value="TetR_N"/>
    <property type="match status" value="1"/>
</dbReference>
<dbReference type="InterPro" id="IPR049484">
    <property type="entry name" value="Rv0078-like_C"/>
</dbReference>
<dbReference type="PROSITE" id="PS50977">
    <property type="entry name" value="HTH_TETR_2"/>
    <property type="match status" value="1"/>
</dbReference>
<evidence type="ECO:0000259" key="5">
    <source>
        <dbReference type="PROSITE" id="PS50977"/>
    </source>
</evidence>
<comment type="caution">
    <text evidence="6">The sequence shown here is derived from an EMBL/GenBank/DDBJ whole genome shotgun (WGS) entry which is preliminary data.</text>
</comment>
<dbReference type="Proteomes" id="UP001500618">
    <property type="component" value="Unassembled WGS sequence"/>
</dbReference>
<proteinExistence type="predicted"/>
<keyword evidence="7" id="KW-1185">Reference proteome</keyword>
<accession>A0ABP4SMA7</accession>
<dbReference type="Gene3D" id="1.10.357.10">
    <property type="entry name" value="Tetracycline Repressor, domain 2"/>
    <property type="match status" value="1"/>
</dbReference>
<keyword evidence="2 4" id="KW-0238">DNA-binding</keyword>
<name>A0ABP4SMA7_9ACTN</name>
<dbReference type="InterPro" id="IPR050109">
    <property type="entry name" value="HTH-type_TetR-like_transc_reg"/>
</dbReference>
<evidence type="ECO:0000313" key="7">
    <source>
        <dbReference type="Proteomes" id="UP001500618"/>
    </source>
</evidence>
<evidence type="ECO:0000256" key="2">
    <source>
        <dbReference type="ARBA" id="ARBA00023125"/>
    </source>
</evidence>
<dbReference type="PRINTS" id="PR00455">
    <property type="entry name" value="HTHTETR"/>
</dbReference>
<dbReference type="PANTHER" id="PTHR30055">
    <property type="entry name" value="HTH-TYPE TRANSCRIPTIONAL REGULATOR RUTR"/>
    <property type="match status" value="1"/>
</dbReference>
<dbReference type="SUPFAM" id="SSF46689">
    <property type="entry name" value="Homeodomain-like"/>
    <property type="match status" value="1"/>
</dbReference>
<evidence type="ECO:0000313" key="6">
    <source>
        <dbReference type="EMBL" id="GAA1671741.1"/>
    </source>
</evidence>
<organism evidence="6 7">
    <name type="scientific">Fodinicola feengrottensis</name>
    <dbReference type="NCBI Taxonomy" id="435914"/>
    <lineage>
        <taxon>Bacteria</taxon>
        <taxon>Bacillati</taxon>
        <taxon>Actinomycetota</taxon>
        <taxon>Actinomycetes</taxon>
        <taxon>Mycobacteriales</taxon>
        <taxon>Fodinicola</taxon>
    </lineage>
</organism>
<feature type="DNA-binding region" description="H-T-H motif" evidence="4">
    <location>
        <begin position="33"/>
        <end position="52"/>
    </location>
</feature>
<dbReference type="PANTHER" id="PTHR30055:SF234">
    <property type="entry name" value="HTH-TYPE TRANSCRIPTIONAL REGULATOR BETI"/>
    <property type="match status" value="1"/>
</dbReference>
<dbReference type="SUPFAM" id="SSF48498">
    <property type="entry name" value="Tetracyclin repressor-like, C-terminal domain"/>
    <property type="match status" value="1"/>
</dbReference>
<dbReference type="InterPro" id="IPR036271">
    <property type="entry name" value="Tet_transcr_reg_TetR-rel_C_sf"/>
</dbReference>